<feature type="region of interest" description="Disordered" evidence="1">
    <location>
        <begin position="56"/>
        <end position="92"/>
    </location>
</feature>
<gene>
    <name evidence="2" type="ORF">DPMN_039003</name>
</gene>
<evidence type="ECO:0000313" key="3">
    <source>
        <dbReference type="Proteomes" id="UP000828390"/>
    </source>
</evidence>
<reference evidence="2" key="2">
    <citation type="submission" date="2020-11" db="EMBL/GenBank/DDBJ databases">
        <authorList>
            <person name="McCartney M.A."/>
            <person name="Auch B."/>
            <person name="Kono T."/>
            <person name="Mallez S."/>
            <person name="Becker A."/>
            <person name="Gohl D.M."/>
            <person name="Silverstein K.A.T."/>
            <person name="Koren S."/>
            <person name="Bechman K.B."/>
            <person name="Herman A."/>
            <person name="Abrahante J.E."/>
            <person name="Garbe J."/>
        </authorList>
    </citation>
    <scope>NUCLEOTIDE SEQUENCE</scope>
    <source>
        <strain evidence="2">Duluth1</strain>
        <tissue evidence="2">Whole animal</tissue>
    </source>
</reference>
<feature type="compositionally biased region" description="Basic and acidic residues" evidence="1">
    <location>
        <begin position="70"/>
        <end position="82"/>
    </location>
</feature>
<keyword evidence="3" id="KW-1185">Reference proteome</keyword>
<name>A0A9D4MI38_DREPO</name>
<protein>
    <submittedName>
        <fullName evidence="2">Uncharacterized protein</fullName>
    </submittedName>
</protein>
<proteinExistence type="predicted"/>
<comment type="caution">
    <text evidence="2">The sequence shown here is derived from an EMBL/GenBank/DDBJ whole genome shotgun (WGS) entry which is preliminary data.</text>
</comment>
<dbReference type="AlphaFoldDB" id="A0A9D4MI38"/>
<organism evidence="2 3">
    <name type="scientific">Dreissena polymorpha</name>
    <name type="common">Zebra mussel</name>
    <name type="synonym">Mytilus polymorpha</name>
    <dbReference type="NCBI Taxonomy" id="45954"/>
    <lineage>
        <taxon>Eukaryota</taxon>
        <taxon>Metazoa</taxon>
        <taxon>Spiralia</taxon>
        <taxon>Lophotrochozoa</taxon>
        <taxon>Mollusca</taxon>
        <taxon>Bivalvia</taxon>
        <taxon>Autobranchia</taxon>
        <taxon>Heteroconchia</taxon>
        <taxon>Euheterodonta</taxon>
        <taxon>Imparidentia</taxon>
        <taxon>Neoheterodontei</taxon>
        <taxon>Myida</taxon>
        <taxon>Dreissenoidea</taxon>
        <taxon>Dreissenidae</taxon>
        <taxon>Dreissena</taxon>
    </lineage>
</organism>
<reference evidence="2" key="1">
    <citation type="journal article" date="2019" name="bioRxiv">
        <title>The Genome of the Zebra Mussel, Dreissena polymorpha: A Resource for Invasive Species Research.</title>
        <authorList>
            <person name="McCartney M.A."/>
            <person name="Auch B."/>
            <person name="Kono T."/>
            <person name="Mallez S."/>
            <person name="Zhang Y."/>
            <person name="Obille A."/>
            <person name="Becker A."/>
            <person name="Abrahante J.E."/>
            <person name="Garbe J."/>
            <person name="Badalamenti J.P."/>
            <person name="Herman A."/>
            <person name="Mangelson H."/>
            <person name="Liachko I."/>
            <person name="Sullivan S."/>
            <person name="Sone E.D."/>
            <person name="Koren S."/>
            <person name="Silverstein K.A.T."/>
            <person name="Beckman K.B."/>
            <person name="Gohl D.M."/>
        </authorList>
    </citation>
    <scope>NUCLEOTIDE SEQUENCE</scope>
    <source>
        <strain evidence="2">Duluth1</strain>
        <tissue evidence="2">Whole animal</tissue>
    </source>
</reference>
<evidence type="ECO:0000313" key="2">
    <source>
        <dbReference type="EMBL" id="KAH3875727.1"/>
    </source>
</evidence>
<sequence length="136" mass="15103">MSIVGYERNVSTPYFTIGTQPYHSLPAYHVSASSICMPTPTWLHNTQYIHTVPRVIHPSNSPVPTPLKPSPEKDRGIHNTDRRYKRGKANSPMSLQTFHEITEYAGSPATGLLLNPSGTYAGAVKGYLWGHQDNNQ</sequence>
<accession>A0A9D4MI38</accession>
<dbReference type="Proteomes" id="UP000828390">
    <property type="component" value="Unassembled WGS sequence"/>
</dbReference>
<dbReference type="EMBL" id="JAIWYP010000002">
    <property type="protein sequence ID" value="KAH3875727.1"/>
    <property type="molecule type" value="Genomic_DNA"/>
</dbReference>
<evidence type="ECO:0000256" key="1">
    <source>
        <dbReference type="SAM" id="MobiDB-lite"/>
    </source>
</evidence>